<name>A0A563VTM4_9CYAN</name>
<organism evidence="8 9">
    <name type="scientific">Hyella patelloides LEGE 07179</name>
    <dbReference type="NCBI Taxonomy" id="945734"/>
    <lineage>
        <taxon>Bacteria</taxon>
        <taxon>Bacillati</taxon>
        <taxon>Cyanobacteriota</taxon>
        <taxon>Cyanophyceae</taxon>
        <taxon>Pleurocapsales</taxon>
        <taxon>Hyellaceae</taxon>
        <taxon>Hyella</taxon>
    </lineage>
</organism>
<evidence type="ECO:0000256" key="2">
    <source>
        <dbReference type="ARBA" id="ARBA00022692"/>
    </source>
</evidence>
<evidence type="ECO:0000259" key="6">
    <source>
        <dbReference type="Pfam" id="PF01794"/>
    </source>
</evidence>
<evidence type="ECO:0000256" key="3">
    <source>
        <dbReference type="ARBA" id="ARBA00022989"/>
    </source>
</evidence>
<keyword evidence="9" id="KW-1185">Reference proteome</keyword>
<gene>
    <name evidence="8" type="ORF">H1P_2840002</name>
</gene>
<feature type="transmembrane region" description="Helical" evidence="5">
    <location>
        <begin position="135"/>
        <end position="155"/>
    </location>
</feature>
<dbReference type="EMBL" id="CAACVJ010000206">
    <property type="protein sequence ID" value="VEP14748.1"/>
    <property type="molecule type" value="Genomic_DNA"/>
</dbReference>
<keyword evidence="2 5" id="KW-0812">Transmembrane</keyword>
<evidence type="ECO:0000256" key="4">
    <source>
        <dbReference type="ARBA" id="ARBA00023136"/>
    </source>
</evidence>
<feature type="transmembrane region" description="Helical" evidence="5">
    <location>
        <begin position="231"/>
        <end position="249"/>
    </location>
</feature>
<dbReference type="AlphaFoldDB" id="A0A563VTM4"/>
<feature type="transmembrane region" description="Helical" evidence="5">
    <location>
        <begin position="167"/>
        <end position="189"/>
    </location>
</feature>
<feature type="domain" description="Ferric oxidoreductase" evidence="6">
    <location>
        <begin position="232"/>
        <end position="340"/>
    </location>
</feature>
<dbReference type="InterPro" id="IPR013130">
    <property type="entry name" value="Fe3_Rdtase_TM_dom"/>
</dbReference>
<dbReference type="Pfam" id="PF01794">
    <property type="entry name" value="Ferric_reduct"/>
    <property type="match status" value="1"/>
</dbReference>
<evidence type="ECO:0000256" key="5">
    <source>
        <dbReference type="SAM" id="Phobius"/>
    </source>
</evidence>
<keyword evidence="3 5" id="KW-1133">Transmembrane helix</keyword>
<protein>
    <recommendedName>
        <fullName evidence="10">Ferric reductase</fullName>
    </recommendedName>
</protein>
<evidence type="ECO:0008006" key="10">
    <source>
        <dbReference type="Google" id="ProtNLM"/>
    </source>
</evidence>
<comment type="subcellular location">
    <subcellularLocation>
        <location evidence="1">Membrane</location>
        <topology evidence="1">Multi-pass membrane protein</topology>
    </subcellularLocation>
</comment>
<keyword evidence="4 5" id="KW-0472">Membrane</keyword>
<reference evidence="8 9" key="1">
    <citation type="submission" date="2019-01" db="EMBL/GenBank/DDBJ databases">
        <authorList>
            <person name="Brito A."/>
        </authorList>
    </citation>
    <scope>NUCLEOTIDE SEQUENCE [LARGE SCALE GENOMIC DNA]</scope>
    <source>
        <strain evidence="8">1</strain>
    </source>
</reference>
<feature type="transmembrane region" description="Helical" evidence="5">
    <location>
        <begin position="201"/>
        <end position="219"/>
    </location>
</feature>
<dbReference type="Proteomes" id="UP000320055">
    <property type="component" value="Unassembled WGS sequence"/>
</dbReference>
<accession>A0A563VTM4</accession>
<evidence type="ECO:0000313" key="9">
    <source>
        <dbReference type="Proteomes" id="UP000320055"/>
    </source>
</evidence>
<dbReference type="RefSeq" id="WP_144873515.1">
    <property type="nucleotide sequence ID" value="NZ_LR214027.1"/>
</dbReference>
<feature type="transmembrane region" description="Helical" evidence="5">
    <location>
        <begin position="58"/>
        <end position="76"/>
    </location>
</feature>
<dbReference type="Pfam" id="PF13386">
    <property type="entry name" value="DsbD_2"/>
    <property type="match status" value="1"/>
</dbReference>
<feature type="transmembrane region" description="Helical" evidence="5">
    <location>
        <begin position="332"/>
        <end position="353"/>
    </location>
</feature>
<feature type="transmembrane region" description="Helical" evidence="5">
    <location>
        <begin position="296"/>
        <end position="312"/>
    </location>
</feature>
<dbReference type="PANTHER" id="PTHR42208:SF1">
    <property type="entry name" value="HEAVY METAL TRANSPORTER"/>
    <property type="match status" value="1"/>
</dbReference>
<dbReference type="PANTHER" id="PTHR42208">
    <property type="entry name" value="HEAVY METAL TRANSPORTER-RELATED"/>
    <property type="match status" value="1"/>
</dbReference>
<sequence>MSIAIDLLLISTLGLFGSFGHCAGMCGPLAVSFTLSGQSQKNWLASFSFHLLLNLGRVISYGLVGIALGSVGSLIFTAKLRQVMGILTGLLLIWLGLSRIAPKILPKLPIFHPLQGQLHQKLSMAMSKVANTKSWWTPLILGLFWGLIPCGFLYIAQIKAAETGSIIMAVLTMLAFGLGTMPTMVGVGVSASRLSADRKSQLFNLGGWITLVIGLLTLIRTQAMIDYTGHGALLLLMLALIARPISKWWSTPLQYRRLIGVGSYVLAIAHTLHMLDHSLNWNLQAVSFMIPNHQRGLLLGVVALLLMTPAAVTSNDYLQQKLGKYWRKVHLLSVPALVLVAIHSIFLGSHYLGELNFTWHHQLRAIALTLVTTIVLGLRIVFSSSSKKIVN</sequence>
<feature type="domain" description="Urease accessory protein UreH-like transmembrane" evidence="7">
    <location>
        <begin position="12"/>
        <end position="215"/>
    </location>
</feature>
<dbReference type="OrthoDB" id="9800141at2"/>
<evidence type="ECO:0000313" key="8">
    <source>
        <dbReference type="EMBL" id="VEP14748.1"/>
    </source>
</evidence>
<proteinExistence type="predicted"/>
<evidence type="ECO:0000259" key="7">
    <source>
        <dbReference type="Pfam" id="PF13386"/>
    </source>
</evidence>
<evidence type="ECO:0000256" key="1">
    <source>
        <dbReference type="ARBA" id="ARBA00004141"/>
    </source>
</evidence>
<feature type="transmembrane region" description="Helical" evidence="5">
    <location>
        <begin position="365"/>
        <end position="382"/>
    </location>
</feature>
<feature type="transmembrane region" description="Helical" evidence="5">
    <location>
        <begin position="255"/>
        <end position="275"/>
    </location>
</feature>
<dbReference type="GO" id="GO:0016020">
    <property type="term" value="C:membrane"/>
    <property type="evidence" value="ECO:0007669"/>
    <property type="project" value="UniProtKB-SubCell"/>
</dbReference>
<dbReference type="InterPro" id="IPR039447">
    <property type="entry name" value="UreH-like_TM_dom"/>
</dbReference>